<reference evidence="1 2" key="1">
    <citation type="submission" date="2016-10" db="EMBL/GenBank/DDBJ databases">
        <authorList>
            <person name="de Groot N.N."/>
        </authorList>
    </citation>
    <scope>NUCLEOTIDE SEQUENCE [LARGE SCALE GENOMIC DNA]</scope>
    <source>
        <strain evidence="1 2">DSM 17862</strain>
    </source>
</reference>
<gene>
    <name evidence="1" type="ORF">SAMN04489858_10181</name>
</gene>
<sequence length="131" mass="14019">MATDFCIATGYTAGMARRPTYPTPPATGMNQWVRDALAASDMTQQALADALTASVGLGSYAKSMVNKMTKARKVSMDEARAISAITGYPLPPSADDEDLAAQIRNLDPADQQMVRSLIDRLHAQKISSSPE</sequence>
<protein>
    <submittedName>
        <fullName evidence="1">Uncharacterized protein</fullName>
    </submittedName>
</protein>
<organism evidence="1 2">
    <name type="scientific">Paracoccus homiensis</name>
    <dbReference type="NCBI Taxonomy" id="364199"/>
    <lineage>
        <taxon>Bacteria</taxon>
        <taxon>Pseudomonadati</taxon>
        <taxon>Pseudomonadota</taxon>
        <taxon>Alphaproteobacteria</taxon>
        <taxon>Rhodobacterales</taxon>
        <taxon>Paracoccaceae</taxon>
        <taxon>Paracoccus</taxon>
    </lineage>
</organism>
<evidence type="ECO:0000313" key="1">
    <source>
        <dbReference type="EMBL" id="SES65362.1"/>
    </source>
</evidence>
<keyword evidence="2" id="KW-1185">Reference proteome</keyword>
<dbReference type="EMBL" id="FOHO01000001">
    <property type="protein sequence ID" value="SES65362.1"/>
    <property type="molecule type" value="Genomic_DNA"/>
</dbReference>
<dbReference type="STRING" id="364199.SAMN04489858_10181"/>
<name>A0A1H9YA94_9RHOB</name>
<dbReference type="Proteomes" id="UP000199180">
    <property type="component" value="Unassembled WGS sequence"/>
</dbReference>
<proteinExistence type="predicted"/>
<accession>A0A1H9YA94</accession>
<dbReference type="AlphaFoldDB" id="A0A1H9YA94"/>
<evidence type="ECO:0000313" key="2">
    <source>
        <dbReference type="Proteomes" id="UP000199180"/>
    </source>
</evidence>